<accession>A0A8C6TSC8</accession>
<dbReference type="GO" id="GO:0006390">
    <property type="term" value="P:mitochondrial transcription"/>
    <property type="evidence" value="ECO:0007669"/>
    <property type="project" value="TreeGrafter"/>
</dbReference>
<organism evidence="3 4">
    <name type="scientific">Neogobius melanostomus</name>
    <name type="common">round goby</name>
    <dbReference type="NCBI Taxonomy" id="47308"/>
    <lineage>
        <taxon>Eukaryota</taxon>
        <taxon>Metazoa</taxon>
        <taxon>Chordata</taxon>
        <taxon>Craniata</taxon>
        <taxon>Vertebrata</taxon>
        <taxon>Euteleostomi</taxon>
        <taxon>Actinopterygii</taxon>
        <taxon>Neopterygii</taxon>
        <taxon>Teleostei</taxon>
        <taxon>Neoteleostei</taxon>
        <taxon>Acanthomorphata</taxon>
        <taxon>Gobiaria</taxon>
        <taxon>Gobiiformes</taxon>
        <taxon>Gobioidei</taxon>
        <taxon>Gobiidae</taxon>
        <taxon>Benthophilinae</taxon>
        <taxon>Neogobiini</taxon>
        <taxon>Neogobius</taxon>
    </lineage>
</organism>
<dbReference type="Proteomes" id="UP000694523">
    <property type="component" value="Unplaced"/>
</dbReference>
<dbReference type="PANTHER" id="PTHR13068">
    <property type="entry name" value="CGI-12 PROTEIN-RELATED"/>
    <property type="match status" value="1"/>
</dbReference>
<proteinExistence type="inferred from homology"/>
<evidence type="ECO:0000256" key="1">
    <source>
        <dbReference type="ARBA" id="ARBA00007692"/>
    </source>
</evidence>
<dbReference type="AlphaFoldDB" id="A0A8C6TSC8"/>
<evidence type="ECO:0000313" key="4">
    <source>
        <dbReference type="Proteomes" id="UP000694523"/>
    </source>
</evidence>
<reference evidence="3" key="2">
    <citation type="submission" date="2025-09" db="UniProtKB">
        <authorList>
            <consortium name="Ensembl"/>
        </authorList>
    </citation>
    <scope>IDENTIFICATION</scope>
</reference>
<dbReference type="InterPro" id="IPR003690">
    <property type="entry name" value="MTERF"/>
</dbReference>
<evidence type="ECO:0000313" key="3">
    <source>
        <dbReference type="Ensembl" id="ENSNMLP00000026556.1"/>
    </source>
</evidence>
<dbReference type="Gene3D" id="1.25.70.10">
    <property type="entry name" value="Transcription termination factor 3, mitochondrial"/>
    <property type="match status" value="1"/>
</dbReference>
<dbReference type="GO" id="GO:0061668">
    <property type="term" value="P:mitochondrial ribosome assembly"/>
    <property type="evidence" value="ECO:0007669"/>
    <property type="project" value="TreeGrafter"/>
</dbReference>
<name>A0A8C6TSC8_9GOBI</name>
<evidence type="ECO:0000256" key="2">
    <source>
        <dbReference type="ARBA" id="ARBA00022946"/>
    </source>
</evidence>
<dbReference type="SMART" id="SM00733">
    <property type="entry name" value="Mterf"/>
    <property type="match status" value="3"/>
</dbReference>
<dbReference type="Ensembl" id="ENSNMLT00000029682.1">
    <property type="protein sequence ID" value="ENSNMLP00000026556.1"/>
    <property type="gene ID" value="ENSNMLG00000016949.1"/>
</dbReference>
<sequence length="308" mass="35715">MAGWIARYNTLLVPCPLLFGKFPHQPPLYFTRRHLSNTPDNILHNQETGEELSVHGLLDLGFTDSQAEHIYDTFSKSTRGSTAKHALSTLSTLIVLGFNPSSVLKLVEKCPELYLVKESQLQQRIGNLRKLGLVEGSLQRVVSHHPQILTMKMKKINHRVLFLKEKCLFTTQQVTDIFRDSPAVIQEDLDQLEYKFQYVYFRMGVKQAEMVKSRLFRFTLDEVRNRHCFLERQTTIVNPKISSMLSVDQDMFVTQVAKATSEEFDVFQRLLMREWQEEDLADFGNISDDEEEEDDGGKRRIILAKWDT</sequence>
<dbReference type="Pfam" id="PF02536">
    <property type="entry name" value="mTERF"/>
    <property type="match status" value="1"/>
</dbReference>
<dbReference type="InterPro" id="IPR038538">
    <property type="entry name" value="MTERF_sf"/>
</dbReference>
<dbReference type="GO" id="GO:0005739">
    <property type="term" value="C:mitochondrion"/>
    <property type="evidence" value="ECO:0007669"/>
    <property type="project" value="TreeGrafter"/>
</dbReference>
<comment type="similarity">
    <text evidence="1">Belongs to the mTERF family.</text>
</comment>
<reference evidence="3" key="1">
    <citation type="submission" date="2025-08" db="UniProtKB">
        <authorList>
            <consortium name="Ensembl"/>
        </authorList>
    </citation>
    <scope>IDENTIFICATION</scope>
</reference>
<dbReference type="PANTHER" id="PTHR13068:SF203">
    <property type="entry name" value="TRANSCRIPTION TERMINATION FACTOR 4, MITOCHONDRIAL"/>
    <property type="match status" value="1"/>
</dbReference>
<keyword evidence="4" id="KW-1185">Reference proteome</keyword>
<dbReference type="GO" id="GO:0003676">
    <property type="term" value="F:nucleic acid binding"/>
    <property type="evidence" value="ECO:0007669"/>
    <property type="project" value="InterPro"/>
</dbReference>
<keyword evidence="2" id="KW-0809">Transit peptide</keyword>
<protein>
    <submittedName>
        <fullName evidence="3">Mitochondrial transcription termination factor 4</fullName>
    </submittedName>
</protein>